<name>A0A1R3KY45_COCAP</name>
<keyword evidence="2" id="KW-1185">Reference proteome</keyword>
<proteinExistence type="predicted"/>
<sequence>MASKVNPHHISFLEYLVHSDRICLAPANKLVSFIF</sequence>
<evidence type="ECO:0000313" key="1">
    <source>
        <dbReference type="EMBL" id="OMP12033.1"/>
    </source>
</evidence>
<accession>A0A1R3KY45</accession>
<dbReference type="AlphaFoldDB" id="A0A1R3KY45"/>
<dbReference type="EMBL" id="AWWV01000541">
    <property type="protein sequence ID" value="OMP12033.1"/>
    <property type="molecule type" value="Genomic_DNA"/>
</dbReference>
<comment type="caution">
    <text evidence="1">The sequence shown here is derived from an EMBL/GenBank/DDBJ whole genome shotgun (WGS) entry which is preliminary data.</text>
</comment>
<organism evidence="1 2">
    <name type="scientific">Corchorus capsularis</name>
    <name type="common">Jute</name>
    <dbReference type="NCBI Taxonomy" id="210143"/>
    <lineage>
        <taxon>Eukaryota</taxon>
        <taxon>Viridiplantae</taxon>
        <taxon>Streptophyta</taxon>
        <taxon>Embryophyta</taxon>
        <taxon>Tracheophyta</taxon>
        <taxon>Spermatophyta</taxon>
        <taxon>Magnoliopsida</taxon>
        <taxon>eudicotyledons</taxon>
        <taxon>Gunneridae</taxon>
        <taxon>Pentapetalae</taxon>
        <taxon>rosids</taxon>
        <taxon>malvids</taxon>
        <taxon>Malvales</taxon>
        <taxon>Malvaceae</taxon>
        <taxon>Grewioideae</taxon>
        <taxon>Apeibeae</taxon>
        <taxon>Corchorus</taxon>
    </lineage>
</organism>
<protein>
    <submittedName>
        <fullName evidence="1">Uncharacterized protein</fullName>
    </submittedName>
</protein>
<gene>
    <name evidence="1" type="ORF">CCACVL1_00167</name>
</gene>
<reference evidence="1 2" key="1">
    <citation type="submission" date="2013-09" db="EMBL/GenBank/DDBJ databases">
        <title>Corchorus capsularis genome sequencing.</title>
        <authorList>
            <person name="Alam M."/>
            <person name="Haque M.S."/>
            <person name="Islam M.S."/>
            <person name="Emdad E.M."/>
            <person name="Islam M.M."/>
            <person name="Ahmed B."/>
            <person name="Halim A."/>
            <person name="Hossen Q.M.M."/>
            <person name="Hossain M.Z."/>
            <person name="Ahmed R."/>
            <person name="Khan M.M."/>
            <person name="Islam R."/>
            <person name="Rashid M.M."/>
            <person name="Khan S.A."/>
            <person name="Rahman M.S."/>
            <person name="Alam M."/>
        </authorList>
    </citation>
    <scope>NUCLEOTIDE SEQUENCE [LARGE SCALE GENOMIC DNA]</scope>
    <source>
        <strain evidence="2">cv. CVL-1</strain>
        <tissue evidence="1">Whole seedling</tissue>
    </source>
</reference>
<dbReference type="Gramene" id="OMP12033">
    <property type="protein sequence ID" value="OMP12033"/>
    <property type="gene ID" value="CCACVL1_00167"/>
</dbReference>
<evidence type="ECO:0000313" key="2">
    <source>
        <dbReference type="Proteomes" id="UP000188268"/>
    </source>
</evidence>
<dbReference type="Proteomes" id="UP000188268">
    <property type="component" value="Unassembled WGS sequence"/>
</dbReference>